<gene>
    <name evidence="1" type="ORF">GO755_04990</name>
</gene>
<reference evidence="1 2" key="1">
    <citation type="submission" date="2019-12" db="EMBL/GenBank/DDBJ databases">
        <title>Spirosoma sp. HMF4905 genome sequencing and assembly.</title>
        <authorList>
            <person name="Kang H."/>
            <person name="Cha I."/>
            <person name="Kim H."/>
            <person name="Joh K."/>
        </authorList>
    </citation>
    <scope>NUCLEOTIDE SEQUENCE [LARGE SCALE GENOMIC DNA]</scope>
    <source>
        <strain evidence="1 2">HMF4905</strain>
    </source>
</reference>
<name>A0A7K1S6N4_9BACT</name>
<accession>A0A7K1S6N4</accession>
<organism evidence="1 2">
    <name type="scientific">Spirosoma arboris</name>
    <dbReference type="NCBI Taxonomy" id="2682092"/>
    <lineage>
        <taxon>Bacteria</taxon>
        <taxon>Pseudomonadati</taxon>
        <taxon>Bacteroidota</taxon>
        <taxon>Cytophagia</taxon>
        <taxon>Cytophagales</taxon>
        <taxon>Cytophagaceae</taxon>
        <taxon>Spirosoma</taxon>
    </lineage>
</organism>
<proteinExistence type="predicted"/>
<comment type="caution">
    <text evidence="1">The sequence shown here is derived from an EMBL/GenBank/DDBJ whole genome shotgun (WGS) entry which is preliminary data.</text>
</comment>
<dbReference type="Proteomes" id="UP000436006">
    <property type="component" value="Unassembled WGS sequence"/>
</dbReference>
<sequence length="215" mass="24536">MTKMILPELNNKKRASSIFLAVGAKKTGKTQGSINIQVEMLKRQGKPVLVFDVGRQSEYDDYIPISLDDLSRFNRLASKEPYPLFVCRDCEDIDVFFTLVNQWVKNAFVVFEDATSYMAGNLSEPVRKLILNSRNLCNDYLFNLHSLAEPAPFLFRHSEYIILRKTSDVKLPAKVPVPHKIERAMAEIKAENARLYPLPDQPKLAFRVIDITSAD</sequence>
<keyword evidence="2" id="KW-1185">Reference proteome</keyword>
<dbReference type="AlphaFoldDB" id="A0A7K1S6N4"/>
<dbReference type="RefSeq" id="WP_157583653.1">
    <property type="nucleotide sequence ID" value="NZ_WPIN01000002.1"/>
</dbReference>
<evidence type="ECO:0000313" key="2">
    <source>
        <dbReference type="Proteomes" id="UP000436006"/>
    </source>
</evidence>
<protein>
    <submittedName>
        <fullName evidence="1">Uncharacterized protein</fullName>
    </submittedName>
</protein>
<evidence type="ECO:0000313" key="1">
    <source>
        <dbReference type="EMBL" id="MVM29380.1"/>
    </source>
</evidence>
<dbReference type="EMBL" id="WPIN01000002">
    <property type="protein sequence ID" value="MVM29380.1"/>
    <property type="molecule type" value="Genomic_DNA"/>
</dbReference>